<keyword evidence="1 3" id="KW-0723">Serine/threonine-protein kinase</keyword>
<feature type="domain" description="Histidine kinase/HSP90-like ATPase" evidence="2">
    <location>
        <begin position="16"/>
        <end position="139"/>
    </location>
</feature>
<sequence>MKNNRLHKQLKINSGTENLANVRKFVKDTALECGFGEDDIEQIILAVDEACTNIIKHAYGFSPDGIIDIDVKFKDDKFTIAITDEGKGFDPKQIPIPDVQEFYKQKKVGGLGIYLMRKLMDEVNYSIENKNKNRVTLVKYLKNA</sequence>
<dbReference type="PANTHER" id="PTHR35526">
    <property type="entry name" value="ANTI-SIGMA-F FACTOR RSBW-RELATED"/>
    <property type="match status" value="1"/>
</dbReference>
<dbReference type="Gene3D" id="3.30.565.10">
    <property type="entry name" value="Histidine kinase-like ATPase, C-terminal domain"/>
    <property type="match status" value="1"/>
</dbReference>
<reference evidence="3 4" key="1">
    <citation type="journal article" date="2013" name="PLoS ONE">
        <title>Genomic analysis of Melioribacter roseus, facultatively anaerobic organotrophic bacterium representing a novel deep lineage within Bacteriodetes/Chlorobi group.</title>
        <authorList>
            <person name="Kadnikov V.V."/>
            <person name="Mardanov A.V."/>
            <person name="Podosokorskaya O.A."/>
            <person name="Gavrilov S.N."/>
            <person name="Kublanov I.V."/>
            <person name="Beletsky A.V."/>
            <person name="Bonch-Osmolovskaya E.A."/>
            <person name="Ravin N.V."/>
        </authorList>
    </citation>
    <scope>NUCLEOTIDE SEQUENCE [LARGE SCALE GENOMIC DNA]</scope>
    <source>
        <strain evidence="4">JCM 17771 / P3M-2</strain>
    </source>
</reference>
<dbReference type="KEGG" id="mro:MROS_1859"/>
<evidence type="ECO:0000256" key="1">
    <source>
        <dbReference type="ARBA" id="ARBA00022527"/>
    </source>
</evidence>
<keyword evidence="3" id="KW-0418">Kinase</keyword>
<name>I6YWZ0_MELRP</name>
<proteinExistence type="predicted"/>
<dbReference type="InterPro" id="IPR036890">
    <property type="entry name" value="HATPase_C_sf"/>
</dbReference>
<organism evidence="3 4">
    <name type="scientific">Melioribacter roseus (strain DSM 23840 / JCM 17771 / VKM B-2668 / P3M-2)</name>
    <dbReference type="NCBI Taxonomy" id="1191523"/>
    <lineage>
        <taxon>Bacteria</taxon>
        <taxon>Pseudomonadati</taxon>
        <taxon>Ignavibacteriota</taxon>
        <taxon>Ignavibacteria</taxon>
        <taxon>Ignavibacteriales</taxon>
        <taxon>Melioribacteraceae</taxon>
        <taxon>Melioribacter</taxon>
    </lineage>
</organism>
<keyword evidence="3" id="KW-0808">Transferase</keyword>
<keyword evidence="4" id="KW-1185">Reference proteome</keyword>
<dbReference type="STRING" id="1191523.MROS_1859"/>
<protein>
    <submittedName>
        <fullName evidence="3">Putative anti-sigma regulatory factor, serine/threonine protein kinase</fullName>
    </submittedName>
</protein>
<evidence type="ECO:0000313" key="4">
    <source>
        <dbReference type="Proteomes" id="UP000009011"/>
    </source>
</evidence>
<dbReference type="InterPro" id="IPR003594">
    <property type="entry name" value="HATPase_dom"/>
</dbReference>
<gene>
    <name evidence="3" type="ordered locus">MROS_1859</name>
</gene>
<dbReference type="GO" id="GO:0004674">
    <property type="term" value="F:protein serine/threonine kinase activity"/>
    <property type="evidence" value="ECO:0007669"/>
    <property type="project" value="UniProtKB-KW"/>
</dbReference>
<dbReference type="EMBL" id="CP003557">
    <property type="protein sequence ID" value="AFN75092.1"/>
    <property type="molecule type" value="Genomic_DNA"/>
</dbReference>
<evidence type="ECO:0000313" key="3">
    <source>
        <dbReference type="EMBL" id="AFN75092.1"/>
    </source>
</evidence>
<accession>I6YWZ0</accession>
<dbReference type="SUPFAM" id="SSF55874">
    <property type="entry name" value="ATPase domain of HSP90 chaperone/DNA topoisomerase II/histidine kinase"/>
    <property type="match status" value="1"/>
</dbReference>
<dbReference type="HOGENOM" id="CLU_090336_11_1_10"/>
<dbReference type="CDD" id="cd16936">
    <property type="entry name" value="HATPase_RsbW-like"/>
    <property type="match status" value="1"/>
</dbReference>
<dbReference type="Pfam" id="PF13581">
    <property type="entry name" value="HATPase_c_2"/>
    <property type="match status" value="1"/>
</dbReference>
<dbReference type="RefSeq" id="WP_014856524.1">
    <property type="nucleotide sequence ID" value="NC_018178.1"/>
</dbReference>
<evidence type="ECO:0000259" key="2">
    <source>
        <dbReference type="Pfam" id="PF13581"/>
    </source>
</evidence>
<dbReference type="eggNOG" id="COG2172">
    <property type="taxonomic scope" value="Bacteria"/>
</dbReference>
<dbReference type="AlphaFoldDB" id="I6YWZ0"/>
<dbReference type="PANTHER" id="PTHR35526:SF3">
    <property type="entry name" value="ANTI-SIGMA-F FACTOR RSBW"/>
    <property type="match status" value="1"/>
</dbReference>
<dbReference type="Proteomes" id="UP000009011">
    <property type="component" value="Chromosome"/>
</dbReference>
<dbReference type="InterPro" id="IPR050267">
    <property type="entry name" value="Anti-sigma-factor_SerPK"/>
</dbReference>